<accession>A0A897N8L0</accession>
<reference evidence="1" key="1">
    <citation type="submission" date="2020-11" db="EMBL/GenBank/DDBJ databases">
        <title>Carbohydrate-dependent, anaerobic sulfur respiration: A novel catabolism in halophilic archaea.</title>
        <authorList>
            <person name="Sorokin D.Y."/>
            <person name="Messina E."/>
            <person name="Smedile F."/>
            <person name="La Cono V."/>
            <person name="Hallsworth J.E."/>
            <person name="Yakimov M.M."/>
        </authorList>
    </citation>
    <scope>NUCLEOTIDE SEQUENCE</scope>
    <source>
        <strain evidence="1">HSR-Bgl</strain>
    </source>
</reference>
<proteinExistence type="predicted"/>
<dbReference type="EMBL" id="CP064789">
    <property type="protein sequence ID" value="QSG10740.1"/>
    <property type="molecule type" value="Genomic_DNA"/>
</dbReference>
<name>A0A897N8L0_9EURY</name>
<sequence>MREVAARAANIVSEQDRLRVVQIAPGPYFYREQNRERLLYVAEAICTLEVAARTK</sequence>
<dbReference type="AlphaFoldDB" id="A0A897N8L0"/>
<dbReference type="Proteomes" id="UP000663305">
    <property type="component" value="Chromosome"/>
</dbReference>
<gene>
    <name evidence="1" type="ORF">HSBGL_0303</name>
</gene>
<evidence type="ECO:0000313" key="2">
    <source>
        <dbReference type="Proteomes" id="UP000663305"/>
    </source>
</evidence>
<evidence type="ECO:0000313" key="1">
    <source>
        <dbReference type="EMBL" id="QSG10740.1"/>
    </source>
</evidence>
<protein>
    <submittedName>
        <fullName evidence="1">Uncharacterized protein</fullName>
    </submittedName>
</protein>
<organism evidence="1 2">
    <name type="scientific">Halapricum desulfuricans</name>
    <dbReference type="NCBI Taxonomy" id="2841257"/>
    <lineage>
        <taxon>Archaea</taxon>
        <taxon>Methanobacteriati</taxon>
        <taxon>Methanobacteriota</taxon>
        <taxon>Stenosarchaea group</taxon>
        <taxon>Halobacteria</taxon>
        <taxon>Halobacteriales</taxon>
        <taxon>Haloarculaceae</taxon>
        <taxon>Halapricum</taxon>
    </lineage>
</organism>